<proteinExistence type="predicted"/>
<evidence type="ECO:0008006" key="3">
    <source>
        <dbReference type="Google" id="ProtNLM"/>
    </source>
</evidence>
<dbReference type="OrthoDB" id="3261131at2759"/>
<dbReference type="InterPro" id="IPR011009">
    <property type="entry name" value="Kinase-like_dom_sf"/>
</dbReference>
<dbReference type="SUPFAM" id="SSF56112">
    <property type="entry name" value="Protein kinase-like (PK-like)"/>
    <property type="match status" value="1"/>
</dbReference>
<organism evidence="1 2">
    <name type="scientific">Gymnopus androsaceus JB14</name>
    <dbReference type="NCBI Taxonomy" id="1447944"/>
    <lineage>
        <taxon>Eukaryota</taxon>
        <taxon>Fungi</taxon>
        <taxon>Dikarya</taxon>
        <taxon>Basidiomycota</taxon>
        <taxon>Agaricomycotina</taxon>
        <taxon>Agaricomycetes</taxon>
        <taxon>Agaricomycetidae</taxon>
        <taxon>Agaricales</taxon>
        <taxon>Marasmiineae</taxon>
        <taxon>Omphalotaceae</taxon>
        <taxon>Gymnopus</taxon>
    </lineage>
</organism>
<sequence length="591" mass="67782">MTAPASTQKLMYMFALIEDDKLVKDPDHSGIYYGGLSNNLETFLAPMLDKDPDFVRDRVFLVPENLIPYAPSRDLWDRVATDSVEYFTGKWINWEDGPFPASLPPEGSRHISVFIAPLSQYEQLNEERDKLTELRMENLSKHPEKAPSTGAKTSTFIKDNKSAPIAIGRPKEKYSYPVPISILQPEFAQFRKDIVSGPLSPELAPLARKWRDELSEYFATETEREAKFHELLSELLDGLKVSKKKFSGYETDGGVDLMDVIELLVVPLLVEVKTEFNQSNCDGFFELVLYYLEGTRKILRDDIFKGDWRKTRIPSLLLIHNGPYVQAIGAVDIGETYVEPISSSIPLYFNEFDTASLENLLRFMTALRHLFRSLYAVYQKPNDHAVDADQVRFPHVRSYQSSSGVTIPFTYMERVSRIRLVFTACTEDCRKIIVKFGYGQYGVDAHKAAAQAGLAPDLLNYTKLPGGWWMVVMDRLEDGFLPCDEIGNIERPCREVINSALSKFHGLGFVHGDMRDTNVFVRFYEGRWQCQIIDYDWAGREGEVVYPIGVYSSTDVWRPGRYMDGQLITSEHDRRTVEEFLYRRTIVNRFE</sequence>
<dbReference type="Proteomes" id="UP000799118">
    <property type="component" value="Unassembled WGS sequence"/>
</dbReference>
<accession>A0A6A4GS28</accession>
<reference evidence="1" key="1">
    <citation type="journal article" date="2019" name="Environ. Microbiol.">
        <title>Fungal ecological strategies reflected in gene transcription - a case study of two litter decomposers.</title>
        <authorList>
            <person name="Barbi F."/>
            <person name="Kohler A."/>
            <person name="Barry K."/>
            <person name="Baskaran P."/>
            <person name="Daum C."/>
            <person name="Fauchery L."/>
            <person name="Ihrmark K."/>
            <person name="Kuo A."/>
            <person name="LaButti K."/>
            <person name="Lipzen A."/>
            <person name="Morin E."/>
            <person name="Grigoriev I.V."/>
            <person name="Henrissat B."/>
            <person name="Lindahl B."/>
            <person name="Martin F."/>
        </authorList>
    </citation>
    <scope>NUCLEOTIDE SEQUENCE</scope>
    <source>
        <strain evidence="1">JB14</strain>
    </source>
</reference>
<gene>
    <name evidence="1" type="ORF">BT96DRAFT_1025391</name>
</gene>
<name>A0A6A4GS28_9AGAR</name>
<feature type="non-terminal residue" evidence="1">
    <location>
        <position position="1"/>
    </location>
</feature>
<evidence type="ECO:0000313" key="2">
    <source>
        <dbReference type="Proteomes" id="UP000799118"/>
    </source>
</evidence>
<dbReference type="EMBL" id="ML769736">
    <property type="protein sequence ID" value="KAE9388589.1"/>
    <property type="molecule type" value="Genomic_DNA"/>
</dbReference>
<keyword evidence="2" id="KW-1185">Reference proteome</keyword>
<evidence type="ECO:0000313" key="1">
    <source>
        <dbReference type="EMBL" id="KAE9388589.1"/>
    </source>
</evidence>
<dbReference type="AlphaFoldDB" id="A0A6A4GS28"/>
<protein>
    <recommendedName>
        <fullName evidence="3">Protein kinase domain-containing protein</fullName>
    </recommendedName>
</protein>